<dbReference type="Proteomes" id="UP000735302">
    <property type="component" value="Unassembled WGS sequence"/>
</dbReference>
<evidence type="ECO:0000256" key="7">
    <source>
        <dbReference type="ARBA" id="ARBA00022723"/>
    </source>
</evidence>
<feature type="binding site" evidence="13">
    <location>
        <position position="100"/>
    </location>
    <ligand>
        <name>Fe cation</name>
        <dbReference type="ChEBI" id="CHEBI:24875"/>
        <label>1</label>
    </ligand>
</feature>
<keyword evidence="8 14" id="KW-0560">Oxidoreductase</keyword>
<proteinExistence type="inferred from homology"/>
<evidence type="ECO:0000256" key="6">
    <source>
        <dbReference type="ARBA" id="ARBA00022490"/>
    </source>
</evidence>
<feature type="binding site" evidence="12">
    <location>
        <begin position="87"/>
        <end position="89"/>
    </location>
    <ligand>
        <name>substrate</name>
    </ligand>
</feature>
<name>A0AAV4A2X2_9GAST</name>
<evidence type="ECO:0000313" key="16">
    <source>
        <dbReference type="Proteomes" id="UP000735302"/>
    </source>
</evidence>
<evidence type="ECO:0000256" key="14">
    <source>
        <dbReference type="RuleBase" id="RU367039"/>
    </source>
</evidence>
<reference evidence="15 16" key="1">
    <citation type="journal article" date="2021" name="Elife">
        <title>Chloroplast acquisition without the gene transfer in kleptoplastic sea slugs, Plakobranchus ocellatus.</title>
        <authorList>
            <person name="Maeda T."/>
            <person name="Takahashi S."/>
            <person name="Yoshida T."/>
            <person name="Shimamura S."/>
            <person name="Takaki Y."/>
            <person name="Nagai Y."/>
            <person name="Toyoda A."/>
            <person name="Suzuki Y."/>
            <person name="Arimoto A."/>
            <person name="Ishii H."/>
            <person name="Satoh N."/>
            <person name="Nishiyama T."/>
            <person name="Hasebe M."/>
            <person name="Maruyama T."/>
            <person name="Minagawa J."/>
            <person name="Obokata J."/>
            <person name="Shigenobu S."/>
        </authorList>
    </citation>
    <scope>NUCLEOTIDE SEQUENCE [LARGE SCALE GENOMIC DNA]</scope>
</reference>
<keyword evidence="9 13" id="KW-0408">Iron</keyword>
<keyword evidence="16" id="KW-1185">Reference proteome</keyword>
<feature type="binding site" evidence="13">
    <location>
        <position position="216"/>
    </location>
    <ligand>
        <name>Fe cation</name>
        <dbReference type="ChEBI" id="CHEBI:24875"/>
        <label>1</label>
    </ligand>
</feature>
<dbReference type="GO" id="GO:0005737">
    <property type="term" value="C:cytoplasm"/>
    <property type="evidence" value="ECO:0007669"/>
    <property type="project" value="UniProtKB-SubCell"/>
</dbReference>
<feature type="binding site" evidence="13">
    <location>
        <position position="126"/>
    </location>
    <ligand>
        <name>Fe cation</name>
        <dbReference type="ChEBI" id="CHEBI:24875"/>
        <label>1</label>
    </ligand>
</feature>
<comment type="similarity">
    <text evidence="3 14">Belongs to the myo-inositol oxygenase family.</text>
</comment>
<feature type="binding site" evidence="12">
    <location>
        <begin position="183"/>
        <end position="184"/>
    </location>
    <ligand>
        <name>substrate</name>
    </ligand>
</feature>
<accession>A0AAV4A2X2</accession>
<dbReference type="AlphaFoldDB" id="A0AAV4A2X2"/>
<protein>
    <recommendedName>
        <fullName evidence="5 14">Inositol oxygenase</fullName>
        <ecNumber evidence="4 14">1.13.99.1</ecNumber>
    </recommendedName>
    <alternativeName>
        <fullName evidence="10 14">Myo-inositol oxygenase</fullName>
    </alternativeName>
</protein>
<dbReference type="EMBL" id="BLXT01003749">
    <property type="protein sequence ID" value="GFO05621.1"/>
    <property type="molecule type" value="Genomic_DNA"/>
</dbReference>
<evidence type="ECO:0000256" key="9">
    <source>
        <dbReference type="ARBA" id="ARBA00023004"/>
    </source>
</evidence>
<evidence type="ECO:0000313" key="15">
    <source>
        <dbReference type="EMBL" id="GFO05621.1"/>
    </source>
</evidence>
<keyword evidence="7 13" id="KW-0479">Metal-binding</keyword>
<dbReference type="GO" id="GO:0005506">
    <property type="term" value="F:iron ion binding"/>
    <property type="evidence" value="ECO:0007669"/>
    <property type="project" value="InterPro"/>
</dbReference>
<keyword evidence="6 14" id="KW-0963">Cytoplasm</keyword>
<evidence type="ECO:0000256" key="12">
    <source>
        <dbReference type="PIRSR" id="PIRSR607828-1"/>
    </source>
</evidence>
<dbReference type="PANTHER" id="PTHR12588">
    <property type="entry name" value="MYOINOSITOL OXYGENASE"/>
    <property type="match status" value="1"/>
</dbReference>
<dbReference type="GO" id="GO:0050113">
    <property type="term" value="F:inositol oxygenase activity"/>
    <property type="evidence" value="ECO:0007669"/>
    <property type="project" value="UniProtKB-UniRule"/>
</dbReference>
<comment type="subcellular location">
    <subcellularLocation>
        <location evidence="1 14">Cytoplasm</location>
    </subcellularLocation>
</comment>
<feature type="binding site" evidence="12">
    <location>
        <position position="129"/>
    </location>
    <ligand>
        <name>substrate</name>
    </ligand>
</feature>
<feature type="binding site" evidence="13">
    <location>
        <position position="125"/>
    </location>
    <ligand>
        <name>Fe cation</name>
        <dbReference type="ChEBI" id="CHEBI:24875"/>
        <label>1</label>
    </ligand>
</feature>
<dbReference type="InterPro" id="IPR007828">
    <property type="entry name" value="Inositol_oxygenase"/>
</dbReference>
<evidence type="ECO:0000256" key="13">
    <source>
        <dbReference type="PIRSR" id="PIRSR607828-2"/>
    </source>
</evidence>
<feature type="binding site" evidence="12">
    <location>
        <position position="31"/>
    </location>
    <ligand>
        <name>substrate</name>
    </ligand>
</feature>
<dbReference type="Pfam" id="PF05153">
    <property type="entry name" value="MIOX"/>
    <property type="match status" value="2"/>
</dbReference>
<organism evidence="15 16">
    <name type="scientific">Plakobranchus ocellatus</name>
    <dbReference type="NCBI Taxonomy" id="259542"/>
    <lineage>
        <taxon>Eukaryota</taxon>
        <taxon>Metazoa</taxon>
        <taxon>Spiralia</taxon>
        <taxon>Lophotrochozoa</taxon>
        <taxon>Mollusca</taxon>
        <taxon>Gastropoda</taxon>
        <taxon>Heterobranchia</taxon>
        <taxon>Euthyneura</taxon>
        <taxon>Panpulmonata</taxon>
        <taxon>Sacoglossa</taxon>
        <taxon>Placobranchoidea</taxon>
        <taxon>Plakobranchidae</taxon>
        <taxon>Plakobranchus</taxon>
    </lineage>
</organism>
<comment type="cofactor">
    <cofactor evidence="13 14">
        <name>Fe cation</name>
        <dbReference type="ChEBI" id="CHEBI:24875"/>
    </cofactor>
    <text evidence="13 14">Binds 2 iron ions per subunit.</text>
</comment>
<gene>
    <name evidence="15" type="ORF">PoB_003212600</name>
</gene>
<sequence length="248" mass="28719">MAAVDVALPQKIILDDPSEFRPEVREAHTFRDFRVHNVPERVVRTYDLIHTNQTVDFVKDRMRHWLKLDHAQMNIIDILDKLNSLVDESDPDIDLPNAVHAFQTAEGIRKHHPDKPWFQLTGLIHDIGKIMHLWGEPQWATVGDTFVVGCAPDPAVARTRISDLPGANNHSLPEEALYMIRFHSFYPYHTCGAYSHLADDKDRAMLPWILEFNKFDLYTKAPEMPPVEELRAYYQGLIDEYIPGTLKW</sequence>
<dbReference type="SUPFAM" id="SSF109604">
    <property type="entry name" value="HD-domain/PDEase-like"/>
    <property type="match status" value="1"/>
</dbReference>
<comment type="catalytic activity">
    <reaction evidence="11 14">
        <text>myo-inositol + O2 = D-glucuronate + H2O + H(+)</text>
        <dbReference type="Rhea" id="RHEA:23696"/>
        <dbReference type="ChEBI" id="CHEBI:15377"/>
        <dbReference type="ChEBI" id="CHEBI:15378"/>
        <dbReference type="ChEBI" id="CHEBI:15379"/>
        <dbReference type="ChEBI" id="CHEBI:17268"/>
        <dbReference type="ChEBI" id="CHEBI:58720"/>
        <dbReference type="EC" id="1.13.99.1"/>
    </reaction>
</comment>
<dbReference type="PANTHER" id="PTHR12588:SF0">
    <property type="entry name" value="INOSITOL OXYGENASE"/>
    <property type="match status" value="1"/>
</dbReference>
<evidence type="ECO:0000256" key="1">
    <source>
        <dbReference type="ARBA" id="ARBA00004496"/>
    </source>
</evidence>
<evidence type="ECO:0000256" key="8">
    <source>
        <dbReference type="ARBA" id="ARBA00023002"/>
    </source>
</evidence>
<evidence type="ECO:0000256" key="10">
    <source>
        <dbReference type="ARBA" id="ARBA00029668"/>
    </source>
</evidence>
<feature type="binding site" evidence="13">
    <location>
        <position position="183"/>
    </location>
    <ligand>
        <name>Fe cation</name>
        <dbReference type="ChEBI" id="CHEBI:24875"/>
        <label>1</label>
    </ligand>
</feature>
<comment type="pathway">
    <text evidence="2 14">Polyol metabolism; myo-inositol degradation into D-glucuronate; D-glucuronate from myo-inositol: step 1/1.</text>
</comment>
<evidence type="ECO:0000256" key="11">
    <source>
        <dbReference type="ARBA" id="ARBA00048271"/>
    </source>
</evidence>
<evidence type="ECO:0000256" key="3">
    <source>
        <dbReference type="ARBA" id="ARBA00005286"/>
    </source>
</evidence>
<evidence type="ECO:0000256" key="4">
    <source>
        <dbReference type="ARBA" id="ARBA00011919"/>
    </source>
</evidence>
<comment type="caution">
    <text evidence="15">The sequence shown here is derived from an EMBL/GenBank/DDBJ whole genome shotgun (WGS) entry which is preliminary data.</text>
</comment>
<feature type="binding site" evidence="12">
    <location>
        <begin position="143"/>
        <end position="144"/>
    </location>
    <ligand>
        <name>substrate</name>
    </ligand>
</feature>
<dbReference type="GO" id="GO:0019310">
    <property type="term" value="P:inositol catabolic process"/>
    <property type="evidence" value="ECO:0007669"/>
    <property type="project" value="UniProtKB-UniRule"/>
</dbReference>
<dbReference type="EC" id="1.13.99.1" evidence="4 14"/>
<evidence type="ECO:0000256" key="2">
    <source>
        <dbReference type="ARBA" id="ARBA00005167"/>
    </source>
</evidence>
<evidence type="ECO:0000256" key="5">
    <source>
        <dbReference type="ARBA" id="ARBA00019269"/>
    </source>
</evidence>